<reference evidence="1" key="1">
    <citation type="submission" date="2020-09" db="EMBL/GenBank/DDBJ databases">
        <title>Complete genome sequence of Salmonella enterica strain K_SA184, multidrug resistance bacterium isolated from lamb (Ovis aries).</title>
        <authorList>
            <person name="Kim H.B."/>
        </authorList>
    </citation>
    <scope>NUCLEOTIDE SEQUENCE</scope>
    <source>
        <strain evidence="1">K_SA184</strain>
    </source>
</reference>
<organism evidence="1">
    <name type="scientific">Salmonella enterica</name>
    <name type="common">Salmonella choleraesuis</name>
    <dbReference type="NCBI Taxonomy" id="28901"/>
    <lineage>
        <taxon>Bacteria</taxon>
        <taxon>Pseudomonadati</taxon>
        <taxon>Pseudomonadota</taxon>
        <taxon>Gammaproteobacteria</taxon>
        <taxon>Enterobacterales</taxon>
        <taxon>Enterobacteriaceae</taxon>
        <taxon>Salmonella</taxon>
    </lineage>
</organism>
<protein>
    <submittedName>
        <fullName evidence="1">Uncharacterized protein</fullName>
    </submittedName>
</protein>
<dbReference type="RefSeq" id="WP_187973465.1">
    <property type="nucleotide sequence ID" value="NZ_CP061159.1"/>
</dbReference>
<evidence type="ECO:0000313" key="1">
    <source>
        <dbReference type="EMBL" id="QNQ76311.1"/>
    </source>
</evidence>
<name>A0A7H0RWV8_SALER</name>
<dbReference type="EMBL" id="CP061159">
    <property type="protein sequence ID" value="QNQ76311.1"/>
    <property type="molecule type" value="Genomic_DNA"/>
</dbReference>
<proteinExistence type="predicted"/>
<gene>
    <name evidence="1" type="ORF">H9I51_20150</name>
</gene>
<sequence>MNVYKLDVKKQGYWLLDKDGYEQRTARRSPWYKVSDSGSPRYFAVCPACNNPIQIIGIYRLPANVSAPYAKHYNTALPGVGIYDREAYEHCPYADKTKSSGSDKGKRAPGALSRLILQLLIEHFDKVIWLLSKTIGIRIDEKLAVSMLRQYAREEGWLYSRATLMNIPWIFAYMADWQDIFYKKLENKEMAQALMVAEPERLLLNENGFLVKVPSCIDYLTLGTYYTCHSAVVTNDVLSETMDMVVTLRKVRISRSFLPKLTR</sequence>
<accession>A0A7H0RWV8</accession>
<dbReference type="AlphaFoldDB" id="A0A7H0RWV8"/>